<dbReference type="PANTHER" id="PTHR21659:SF42">
    <property type="entry name" value="UPF0057 MEMBRANE PROTEIN ZK632.10-RELATED"/>
    <property type="match status" value="1"/>
</dbReference>
<comment type="similarity">
    <text evidence="2">Belongs to the UPF0057 (PMP3) family.</text>
</comment>
<evidence type="ECO:0000256" key="6">
    <source>
        <dbReference type="SAM" id="Phobius"/>
    </source>
</evidence>
<keyword evidence="8" id="KW-1185">Reference proteome</keyword>
<accession>A0A1I8A8Z1</accession>
<dbReference type="Pfam" id="PF01679">
    <property type="entry name" value="Pmp3"/>
    <property type="match status" value="1"/>
</dbReference>
<keyword evidence="5 6" id="KW-0472">Membrane</keyword>
<organism evidence="8 9">
    <name type="scientific">Steinernema glaseri</name>
    <dbReference type="NCBI Taxonomy" id="37863"/>
    <lineage>
        <taxon>Eukaryota</taxon>
        <taxon>Metazoa</taxon>
        <taxon>Ecdysozoa</taxon>
        <taxon>Nematoda</taxon>
        <taxon>Chromadorea</taxon>
        <taxon>Rhabditida</taxon>
        <taxon>Tylenchina</taxon>
        <taxon>Panagrolaimomorpha</taxon>
        <taxon>Strongyloidoidea</taxon>
        <taxon>Steinernematidae</taxon>
        <taxon>Steinernema</taxon>
    </lineage>
</organism>
<proteinExistence type="inferred from homology"/>
<evidence type="ECO:0000256" key="5">
    <source>
        <dbReference type="ARBA" id="ARBA00023136"/>
    </source>
</evidence>
<evidence type="ECO:0000256" key="7">
    <source>
        <dbReference type="SAM" id="SignalP"/>
    </source>
</evidence>
<dbReference type="AlphaFoldDB" id="A0A1I8A8Z1"/>
<feature type="signal peptide" evidence="7">
    <location>
        <begin position="1"/>
        <end position="19"/>
    </location>
</feature>
<protein>
    <submittedName>
        <fullName evidence="9">YqaE/Pmp3 family membrane protein</fullName>
    </submittedName>
</protein>
<dbReference type="GO" id="GO:0016020">
    <property type="term" value="C:membrane"/>
    <property type="evidence" value="ECO:0007669"/>
    <property type="project" value="UniProtKB-SubCell"/>
</dbReference>
<keyword evidence="7" id="KW-0732">Signal</keyword>
<dbReference type="PROSITE" id="PS01309">
    <property type="entry name" value="UPF0057"/>
    <property type="match status" value="1"/>
</dbReference>
<name>A0A1I8A8Z1_9BILA</name>
<evidence type="ECO:0000256" key="3">
    <source>
        <dbReference type="ARBA" id="ARBA00022692"/>
    </source>
</evidence>
<evidence type="ECO:0000313" key="9">
    <source>
        <dbReference type="WBParaSite" id="L893_g34048.t1"/>
    </source>
</evidence>
<evidence type="ECO:0000313" key="8">
    <source>
        <dbReference type="Proteomes" id="UP000095287"/>
    </source>
</evidence>
<dbReference type="InterPro" id="IPR000612">
    <property type="entry name" value="PMP3"/>
</dbReference>
<feature type="chain" id="PRO_5009314423" evidence="7">
    <location>
        <begin position="20"/>
        <end position="66"/>
    </location>
</feature>
<reference evidence="9" key="1">
    <citation type="submission" date="2016-11" db="UniProtKB">
        <authorList>
            <consortium name="WormBaseParasite"/>
        </authorList>
    </citation>
    <scope>IDENTIFICATION</scope>
</reference>
<dbReference type="Proteomes" id="UP000095287">
    <property type="component" value="Unplaced"/>
</dbReference>
<feature type="transmembrane region" description="Helical" evidence="6">
    <location>
        <begin position="29"/>
        <end position="50"/>
    </location>
</feature>
<evidence type="ECO:0000256" key="1">
    <source>
        <dbReference type="ARBA" id="ARBA00004370"/>
    </source>
</evidence>
<evidence type="ECO:0000256" key="2">
    <source>
        <dbReference type="ARBA" id="ARBA00009530"/>
    </source>
</evidence>
<dbReference type="PANTHER" id="PTHR21659">
    <property type="entry name" value="HYDROPHOBIC PROTEIN RCI2 LOW TEMPERATURE AND SALT RESPONSIVE PROTEIN LTI6 -RELATED"/>
    <property type="match status" value="1"/>
</dbReference>
<comment type="subcellular location">
    <subcellularLocation>
        <location evidence="1">Membrane</location>
    </subcellularLocation>
</comment>
<keyword evidence="3 6" id="KW-0812">Transmembrane</keyword>
<keyword evidence="4 6" id="KW-1133">Transmembrane helix</keyword>
<sequence>MHVALLYVLAFFLPPVAVASHVGCTSKVSLNICLTLLLLIPGIIHAMCVVSKPSGNDNNENNENNQ</sequence>
<evidence type="ECO:0000256" key="4">
    <source>
        <dbReference type="ARBA" id="ARBA00022989"/>
    </source>
</evidence>
<dbReference type="WBParaSite" id="L893_g34048.t1">
    <property type="protein sequence ID" value="L893_g34048.t1"/>
    <property type="gene ID" value="L893_g34048"/>
</dbReference>